<evidence type="ECO:0000256" key="1">
    <source>
        <dbReference type="ARBA" id="ARBA00022438"/>
    </source>
</evidence>
<keyword evidence="5" id="KW-1185">Reference proteome</keyword>
<proteinExistence type="predicted"/>
<evidence type="ECO:0000313" key="5">
    <source>
        <dbReference type="Proteomes" id="UP000095280"/>
    </source>
</evidence>
<evidence type="ECO:0000313" key="6">
    <source>
        <dbReference type="WBParaSite" id="maker-uti_cns_0011873-snap-gene-0.3-mRNA-1"/>
    </source>
</evidence>
<evidence type="ECO:0000259" key="4">
    <source>
        <dbReference type="Pfam" id="PF00326"/>
    </source>
</evidence>
<protein>
    <submittedName>
        <fullName evidence="6">Peptidase_S9 domain-containing protein</fullName>
    </submittedName>
</protein>
<dbReference type="InterPro" id="IPR050278">
    <property type="entry name" value="Serine_Prot_S9B/DPPIV"/>
</dbReference>
<evidence type="ECO:0000256" key="3">
    <source>
        <dbReference type="ARBA" id="ARBA00023180"/>
    </source>
</evidence>
<sequence length="190" mass="21140">WQHYLASSLFVISVSVDARGTRNRGSKFLFDIRSAGFASAELEDQMDSLGQLAQLQYVNKSCIAAIGWDHGAGLALQMLGHHDNVNNTYFDTAVAVAPITDYHYYDAAYTERFLGIKSEQTSENYKLKYTTSTVLSWQKFSSVSTSTLNFLRQSPDDVILAASVPESDRFLIEFVQSDIGEASNVEIQDT</sequence>
<dbReference type="Gene3D" id="3.40.50.1820">
    <property type="entry name" value="alpha/beta hydrolase"/>
    <property type="match status" value="1"/>
</dbReference>
<dbReference type="WBParaSite" id="maker-uti_cns_0011873-snap-gene-0.3-mRNA-1">
    <property type="protein sequence ID" value="maker-uti_cns_0011873-snap-gene-0.3-mRNA-1"/>
    <property type="gene ID" value="maker-uti_cns_0011873-snap-gene-0.3"/>
</dbReference>
<dbReference type="GO" id="GO:0005886">
    <property type="term" value="C:plasma membrane"/>
    <property type="evidence" value="ECO:0007669"/>
    <property type="project" value="TreeGrafter"/>
</dbReference>
<name>A0A1I8IDW8_9PLAT</name>
<keyword evidence="3" id="KW-0325">Glycoprotein</keyword>
<dbReference type="PANTHER" id="PTHR11731:SF200">
    <property type="entry name" value="DIPEPTIDYL PEPTIDASE 10, ISOFORM B"/>
    <property type="match status" value="1"/>
</dbReference>
<evidence type="ECO:0000256" key="2">
    <source>
        <dbReference type="ARBA" id="ARBA00022825"/>
    </source>
</evidence>
<dbReference type="SUPFAM" id="SSF53474">
    <property type="entry name" value="alpha/beta-Hydrolases"/>
    <property type="match status" value="1"/>
</dbReference>
<dbReference type="GO" id="GO:0008236">
    <property type="term" value="F:serine-type peptidase activity"/>
    <property type="evidence" value="ECO:0007669"/>
    <property type="project" value="UniProtKB-KW"/>
</dbReference>
<organism evidence="5 6">
    <name type="scientific">Macrostomum lignano</name>
    <dbReference type="NCBI Taxonomy" id="282301"/>
    <lineage>
        <taxon>Eukaryota</taxon>
        <taxon>Metazoa</taxon>
        <taxon>Spiralia</taxon>
        <taxon>Lophotrochozoa</taxon>
        <taxon>Platyhelminthes</taxon>
        <taxon>Rhabditophora</taxon>
        <taxon>Macrostomorpha</taxon>
        <taxon>Macrostomida</taxon>
        <taxon>Macrostomidae</taxon>
        <taxon>Macrostomum</taxon>
    </lineage>
</organism>
<dbReference type="Pfam" id="PF00326">
    <property type="entry name" value="Peptidase_S9"/>
    <property type="match status" value="1"/>
</dbReference>
<keyword evidence="2" id="KW-0720">Serine protease</keyword>
<reference evidence="6" key="1">
    <citation type="submission" date="2016-11" db="UniProtKB">
        <authorList>
            <consortium name="WormBaseParasite"/>
        </authorList>
    </citation>
    <scope>IDENTIFICATION</scope>
</reference>
<dbReference type="GO" id="GO:0008239">
    <property type="term" value="F:dipeptidyl-peptidase activity"/>
    <property type="evidence" value="ECO:0007669"/>
    <property type="project" value="TreeGrafter"/>
</dbReference>
<dbReference type="GO" id="GO:0006508">
    <property type="term" value="P:proteolysis"/>
    <property type="evidence" value="ECO:0007669"/>
    <property type="project" value="InterPro"/>
</dbReference>
<dbReference type="PANTHER" id="PTHR11731">
    <property type="entry name" value="PROTEASE FAMILY S9B,C DIPEPTIDYL-PEPTIDASE IV-RELATED"/>
    <property type="match status" value="1"/>
</dbReference>
<keyword evidence="1" id="KW-0645">Protease</keyword>
<dbReference type="Proteomes" id="UP000095280">
    <property type="component" value="Unplaced"/>
</dbReference>
<accession>A0A1I8IDW8</accession>
<dbReference type="GO" id="GO:0004177">
    <property type="term" value="F:aminopeptidase activity"/>
    <property type="evidence" value="ECO:0007669"/>
    <property type="project" value="UniProtKB-KW"/>
</dbReference>
<keyword evidence="1" id="KW-0031">Aminopeptidase</keyword>
<keyword evidence="1" id="KW-0378">Hydrolase</keyword>
<dbReference type="InterPro" id="IPR029058">
    <property type="entry name" value="AB_hydrolase_fold"/>
</dbReference>
<dbReference type="AlphaFoldDB" id="A0A1I8IDW8"/>
<feature type="domain" description="Peptidase S9 prolyl oligopeptidase catalytic" evidence="4">
    <location>
        <begin position="3"/>
        <end position="127"/>
    </location>
</feature>
<dbReference type="InterPro" id="IPR001375">
    <property type="entry name" value="Peptidase_S9_cat"/>
</dbReference>